<evidence type="ECO:0000256" key="2">
    <source>
        <dbReference type="SAM" id="Phobius"/>
    </source>
</evidence>
<feature type="coiled-coil region" evidence="1">
    <location>
        <begin position="16"/>
        <end position="57"/>
    </location>
</feature>
<organism evidence="3">
    <name type="scientific">Panicum hallii</name>
    <dbReference type="NCBI Taxonomy" id="206008"/>
    <lineage>
        <taxon>Eukaryota</taxon>
        <taxon>Viridiplantae</taxon>
        <taxon>Streptophyta</taxon>
        <taxon>Embryophyta</taxon>
        <taxon>Tracheophyta</taxon>
        <taxon>Spermatophyta</taxon>
        <taxon>Magnoliopsida</taxon>
        <taxon>Liliopsida</taxon>
        <taxon>Poales</taxon>
        <taxon>Poaceae</taxon>
        <taxon>PACMAD clade</taxon>
        <taxon>Panicoideae</taxon>
        <taxon>Panicodae</taxon>
        <taxon>Paniceae</taxon>
        <taxon>Panicinae</taxon>
        <taxon>Panicum</taxon>
        <taxon>Panicum sect. Panicum</taxon>
    </lineage>
</organism>
<evidence type="ECO:0000256" key="1">
    <source>
        <dbReference type="SAM" id="Coils"/>
    </source>
</evidence>
<protein>
    <submittedName>
        <fullName evidence="3">Uncharacterized protein</fullName>
    </submittedName>
</protein>
<feature type="transmembrane region" description="Helical" evidence="2">
    <location>
        <begin position="82"/>
        <end position="102"/>
    </location>
</feature>
<dbReference type="EMBL" id="CM008054">
    <property type="protein sequence ID" value="PAN45121.1"/>
    <property type="molecule type" value="Genomic_DNA"/>
</dbReference>
<keyword evidence="2" id="KW-0472">Membrane</keyword>
<accession>A0A2S3IIC9</accession>
<keyword evidence="1" id="KW-0175">Coiled coil</keyword>
<reference evidence="3" key="1">
    <citation type="submission" date="2018-04" db="EMBL/GenBank/DDBJ databases">
        <title>WGS assembly of Panicum hallii.</title>
        <authorList>
            <person name="Lovell J."/>
            <person name="Jenkins J."/>
            <person name="Lowry D."/>
            <person name="Mamidi S."/>
            <person name="Sreedasyam A."/>
            <person name="Weng X."/>
            <person name="Barry K."/>
            <person name="Bonette J."/>
            <person name="Campitelli B."/>
            <person name="Daum C."/>
            <person name="Gordon S."/>
            <person name="Gould B."/>
            <person name="Lipzen A."/>
            <person name="Macqueen A."/>
            <person name="Palacio-Mejia J."/>
            <person name="Plott C."/>
            <person name="Shakirov E."/>
            <person name="Shu S."/>
            <person name="Yoshinaga Y."/>
            <person name="Zane M."/>
            <person name="Rokhsar D."/>
            <person name="Grimwood J."/>
            <person name="Schmutz J."/>
            <person name="Juenger T."/>
        </authorList>
    </citation>
    <scope>NUCLEOTIDE SEQUENCE [LARGE SCALE GENOMIC DNA]</scope>
    <source>
        <strain evidence="3">FIL2</strain>
    </source>
</reference>
<keyword evidence="2" id="KW-1133">Transmembrane helix</keyword>
<sequence length="105" mass="12235">MVGQFMEKADCNMVDKMTEQALKNEVKQQKEALEAEKEVWEIEKHELIMEKDQLRARWRFSQSCCSALQSIVKNELEEKKTVWIVVVCLIGTLVAMLFGVILEMK</sequence>
<gene>
    <name evidence="3" type="ORF">PAHAL_9G094900</name>
</gene>
<keyword evidence="2" id="KW-0812">Transmembrane</keyword>
<dbReference type="AlphaFoldDB" id="A0A2S3IIC9"/>
<evidence type="ECO:0000313" key="3">
    <source>
        <dbReference type="EMBL" id="PAN45121.1"/>
    </source>
</evidence>
<name>A0A2S3IIC9_9POAL</name>
<dbReference type="Proteomes" id="UP000243499">
    <property type="component" value="Chromosome 9"/>
</dbReference>
<proteinExistence type="predicted"/>
<dbReference type="Gramene" id="PAN45121">
    <property type="protein sequence ID" value="PAN45121"/>
    <property type="gene ID" value="PAHAL_9G094900"/>
</dbReference>